<dbReference type="PIRSF" id="PIRSF003230">
    <property type="entry name" value="YbgC"/>
    <property type="match status" value="1"/>
</dbReference>
<comment type="similarity">
    <text evidence="1">Belongs to the 4-hydroxybenzoyl-CoA thioesterase family.</text>
</comment>
<reference evidence="3" key="1">
    <citation type="submission" date="2019-09" db="EMBL/GenBank/DDBJ databases">
        <title>Characterisation of the sponge microbiome using genome-centric metagenomics.</title>
        <authorList>
            <person name="Engelberts J.P."/>
            <person name="Robbins S.J."/>
            <person name="De Goeij J.M."/>
            <person name="Aranda M."/>
            <person name="Bell S.C."/>
            <person name="Webster N.S."/>
        </authorList>
    </citation>
    <scope>NUCLEOTIDE SEQUENCE</scope>
    <source>
        <strain evidence="3">SB0662_bin_9</strain>
    </source>
</reference>
<evidence type="ECO:0000313" key="3">
    <source>
        <dbReference type="EMBL" id="MYD90728.1"/>
    </source>
</evidence>
<dbReference type="Gene3D" id="3.10.129.10">
    <property type="entry name" value="Hotdog Thioesterase"/>
    <property type="match status" value="1"/>
</dbReference>
<dbReference type="Pfam" id="PF13279">
    <property type="entry name" value="4HBT_2"/>
    <property type="match status" value="1"/>
</dbReference>
<comment type="caution">
    <text evidence="3">The sequence shown here is derived from an EMBL/GenBank/DDBJ whole genome shotgun (WGS) entry which is preliminary data.</text>
</comment>
<organism evidence="3">
    <name type="scientific">Caldilineaceae bacterium SB0662_bin_9</name>
    <dbReference type="NCBI Taxonomy" id="2605258"/>
    <lineage>
        <taxon>Bacteria</taxon>
        <taxon>Bacillati</taxon>
        <taxon>Chloroflexota</taxon>
        <taxon>Caldilineae</taxon>
        <taxon>Caldilineales</taxon>
        <taxon>Caldilineaceae</taxon>
    </lineage>
</organism>
<protein>
    <submittedName>
        <fullName evidence="3">Acyl-CoA thioesterase</fullName>
    </submittedName>
</protein>
<evidence type="ECO:0000256" key="2">
    <source>
        <dbReference type="ARBA" id="ARBA00022801"/>
    </source>
</evidence>
<sequence length="138" mass="15255">MARSAQIDVAVRFSETDLMGVAHHAAWVTWLEMGRLALIDGSGLPYTEIARTHHLSVVSVSLRIRRPLVFGDVTRITTVLDKVGSRKVCFTYELHHKHSGVLVGTGATEHVCVDLEGRSSRLPDRVVAALRHEPAQPR</sequence>
<gene>
    <name evidence="3" type="ORF">F4Y08_10400</name>
</gene>
<accession>A0A6B1DU13</accession>
<dbReference type="GO" id="GO:0047617">
    <property type="term" value="F:fatty acyl-CoA hydrolase activity"/>
    <property type="evidence" value="ECO:0007669"/>
    <property type="project" value="TreeGrafter"/>
</dbReference>
<dbReference type="CDD" id="cd00586">
    <property type="entry name" value="4HBT"/>
    <property type="match status" value="1"/>
</dbReference>
<dbReference type="InterPro" id="IPR006684">
    <property type="entry name" value="YbgC/YbaW"/>
</dbReference>
<proteinExistence type="inferred from homology"/>
<dbReference type="AlphaFoldDB" id="A0A6B1DU13"/>
<dbReference type="InterPro" id="IPR029069">
    <property type="entry name" value="HotDog_dom_sf"/>
</dbReference>
<dbReference type="SUPFAM" id="SSF54637">
    <property type="entry name" value="Thioesterase/thiol ester dehydrase-isomerase"/>
    <property type="match status" value="1"/>
</dbReference>
<name>A0A6B1DU13_9CHLR</name>
<evidence type="ECO:0000256" key="1">
    <source>
        <dbReference type="ARBA" id="ARBA00005953"/>
    </source>
</evidence>
<dbReference type="InterPro" id="IPR050563">
    <property type="entry name" value="4-hydroxybenzoyl-CoA_TE"/>
</dbReference>
<dbReference type="PANTHER" id="PTHR31793">
    <property type="entry name" value="4-HYDROXYBENZOYL-COA THIOESTERASE FAMILY MEMBER"/>
    <property type="match status" value="1"/>
</dbReference>
<dbReference type="EMBL" id="VXPY01000074">
    <property type="protein sequence ID" value="MYD90728.1"/>
    <property type="molecule type" value="Genomic_DNA"/>
</dbReference>
<dbReference type="PANTHER" id="PTHR31793:SF27">
    <property type="entry name" value="NOVEL THIOESTERASE SUPERFAMILY DOMAIN AND SAPOSIN A-TYPE DOMAIN CONTAINING PROTEIN (0610012H03RIK)"/>
    <property type="match status" value="1"/>
</dbReference>
<keyword evidence="2" id="KW-0378">Hydrolase</keyword>